<evidence type="ECO:0000256" key="1">
    <source>
        <dbReference type="ARBA" id="ARBA00022729"/>
    </source>
</evidence>
<evidence type="ECO:0000259" key="2">
    <source>
        <dbReference type="Pfam" id="PF00496"/>
    </source>
</evidence>
<dbReference type="PANTHER" id="PTHR30290:SF38">
    <property type="entry name" value="D,D-DIPEPTIDE-BINDING PERIPLASMIC PROTEIN DDPA-RELATED"/>
    <property type="match status" value="1"/>
</dbReference>
<gene>
    <name evidence="3" type="ORF">AB4Y30_15660</name>
</gene>
<dbReference type="InterPro" id="IPR000914">
    <property type="entry name" value="SBP_5_dom"/>
</dbReference>
<feature type="domain" description="Solute-binding protein family 5" evidence="2">
    <location>
        <begin position="84"/>
        <end position="433"/>
    </location>
</feature>
<dbReference type="Pfam" id="PF00496">
    <property type="entry name" value="SBP_bac_5"/>
    <property type="match status" value="1"/>
</dbReference>
<dbReference type="PROSITE" id="PS51257">
    <property type="entry name" value="PROKAR_LIPOPROTEIN"/>
    <property type="match status" value="1"/>
</dbReference>
<dbReference type="Gene3D" id="3.90.76.10">
    <property type="entry name" value="Dipeptide-binding Protein, Domain 1"/>
    <property type="match status" value="1"/>
</dbReference>
<dbReference type="Gene3D" id="3.40.190.10">
    <property type="entry name" value="Periplasmic binding protein-like II"/>
    <property type="match status" value="1"/>
</dbReference>
<dbReference type="GO" id="GO:1904680">
    <property type="term" value="F:peptide transmembrane transporter activity"/>
    <property type="evidence" value="ECO:0007669"/>
    <property type="project" value="TreeGrafter"/>
</dbReference>
<evidence type="ECO:0000313" key="3">
    <source>
        <dbReference type="EMBL" id="XDK32422.1"/>
    </source>
</evidence>
<accession>A0AB39HP64</accession>
<dbReference type="InterPro" id="IPR039424">
    <property type="entry name" value="SBP_5"/>
</dbReference>
<dbReference type="EMBL" id="CP162599">
    <property type="protein sequence ID" value="XDK32422.1"/>
    <property type="molecule type" value="Genomic_DNA"/>
</dbReference>
<keyword evidence="1" id="KW-0732">Signal</keyword>
<protein>
    <submittedName>
        <fullName evidence="3">ABC transporter substrate-binding protein</fullName>
    </submittedName>
</protein>
<dbReference type="PIRSF" id="PIRSF002741">
    <property type="entry name" value="MppA"/>
    <property type="match status" value="1"/>
</dbReference>
<dbReference type="GO" id="GO:0015833">
    <property type="term" value="P:peptide transport"/>
    <property type="evidence" value="ECO:0007669"/>
    <property type="project" value="TreeGrafter"/>
</dbReference>
<dbReference type="SUPFAM" id="SSF53850">
    <property type="entry name" value="Periplasmic binding protein-like II"/>
    <property type="match status" value="1"/>
</dbReference>
<dbReference type="PANTHER" id="PTHR30290">
    <property type="entry name" value="PERIPLASMIC BINDING COMPONENT OF ABC TRANSPORTER"/>
    <property type="match status" value="1"/>
</dbReference>
<dbReference type="InterPro" id="IPR030678">
    <property type="entry name" value="Peptide/Ni-bd"/>
</dbReference>
<dbReference type="GO" id="GO:0042597">
    <property type="term" value="C:periplasmic space"/>
    <property type="evidence" value="ECO:0007669"/>
    <property type="project" value="UniProtKB-ARBA"/>
</dbReference>
<reference evidence="3" key="1">
    <citation type="submission" date="2024-07" db="EMBL/GenBank/DDBJ databases">
        <title>Halotolerant mesophilic bacterium Ornithinibacillus sp. 4-3, sp. nov., isolated from soil.</title>
        <authorList>
            <person name="Sidarenka A.V."/>
            <person name="Guliayeva D.E."/>
            <person name="Leanovich S.I."/>
            <person name="Hileuskaya K.S."/>
            <person name="Akhremchuk A.E."/>
            <person name="Sikolenko M.A."/>
            <person name="Valentovich L.N."/>
        </authorList>
    </citation>
    <scope>NUCLEOTIDE SEQUENCE</scope>
    <source>
        <strain evidence="3">4-3</strain>
    </source>
</reference>
<name>A0AB39HP64_9BACI</name>
<dbReference type="AlphaFoldDB" id="A0AB39HP64"/>
<sequence length="529" mass="59732">MNGRNILIFIMAIILLSILGCSQSNDSTKENDETQVAENTDAELKIAITSQPTTLDVHTTGDALTRDVAIHIYETLITLNADYQPVPMLAESVEKSEDGKTYTFKLREGVQFHNGKEMKAEDVLASMNRWKERSTIAQEHLHDAAFETQDDYTVVLQLQNPRLDLLDLLAGQDFFPAIMPKEIIEDAGDDFVKEYVGTGPFQFVDWLQDQYVHLARFDDYTFDDSPADGLAGKKEALVKDLYFYKTQDPSTLLTGLQTGEFDIAYSIAFDHYDQVKNDPNFNVYSAYFGTMNLVYNKKEGLFSDVKMRQAVNAALNASDIMLGAFASEELYGFGSSYMNEKVVNWYSEAGQEGFNQNNTEKAKQLLEEAGYNGEEITLLSNRDIPYHYDIAVIVQEQLNQLGMNVNLEVFDWAAHIERRDDPDYWDIVTAGINYPAVPSTLVSLAPNWPGWTDDTKIAGLLEEIISSDSLSEGKEKWDELQGYAWTEYVPFTQFGSVPIIMAAKSSIEGLQVMDRPIMMPLWNTKVNEE</sequence>
<dbReference type="Gene3D" id="3.10.105.10">
    <property type="entry name" value="Dipeptide-binding Protein, Domain 3"/>
    <property type="match status" value="1"/>
</dbReference>
<organism evidence="3">
    <name type="scientific">Ornithinibacillus sp. 4-3</name>
    <dbReference type="NCBI Taxonomy" id="3231488"/>
    <lineage>
        <taxon>Bacteria</taxon>
        <taxon>Bacillati</taxon>
        <taxon>Bacillota</taxon>
        <taxon>Bacilli</taxon>
        <taxon>Bacillales</taxon>
        <taxon>Bacillaceae</taxon>
        <taxon>Ornithinibacillus</taxon>
    </lineage>
</organism>
<dbReference type="RefSeq" id="WP_368653111.1">
    <property type="nucleotide sequence ID" value="NZ_CP162599.1"/>
</dbReference>
<dbReference type="CDD" id="cd08502">
    <property type="entry name" value="PBP2_NikA_DppA_OppA_like_16"/>
    <property type="match status" value="1"/>
</dbReference>
<proteinExistence type="predicted"/>
<dbReference type="GO" id="GO:0043190">
    <property type="term" value="C:ATP-binding cassette (ABC) transporter complex"/>
    <property type="evidence" value="ECO:0007669"/>
    <property type="project" value="InterPro"/>
</dbReference>